<protein>
    <submittedName>
        <fullName evidence="1">Jg18637 protein</fullName>
    </submittedName>
</protein>
<sequence length="89" mass="10326">MRRLAQWAATLLSESKAVGSIPTTGKCFFEWLDTVYRIVQTDMVKFLEAYTSLSPRYLIEDAVNINQQYAKVEEPIQALRILRKNTKEQ</sequence>
<comment type="caution">
    <text evidence="1">The sequence shown here is derived from an EMBL/GenBank/DDBJ whole genome shotgun (WGS) entry which is preliminary data.</text>
</comment>
<gene>
    <name evidence="1" type="primary">jg18637</name>
    <name evidence="1" type="ORF">PAEG_LOCUS6720</name>
</gene>
<evidence type="ECO:0000313" key="2">
    <source>
        <dbReference type="Proteomes" id="UP000838756"/>
    </source>
</evidence>
<evidence type="ECO:0000313" key="1">
    <source>
        <dbReference type="EMBL" id="CAH2221734.1"/>
    </source>
</evidence>
<reference evidence="1" key="1">
    <citation type="submission" date="2022-03" db="EMBL/GenBank/DDBJ databases">
        <authorList>
            <person name="Lindestad O."/>
        </authorList>
    </citation>
    <scope>NUCLEOTIDE SEQUENCE</scope>
</reference>
<dbReference type="AlphaFoldDB" id="A0A8S4QW25"/>
<proteinExistence type="predicted"/>
<organism evidence="1 2">
    <name type="scientific">Pararge aegeria aegeria</name>
    <dbReference type="NCBI Taxonomy" id="348720"/>
    <lineage>
        <taxon>Eukaryota</taxon>
        <taxon>Metazoa</taxon>
        <taxon>Ecdysozoa</taxon>
        <taxon>Arthropoda</taxon>
        <taxon>Hexapoda</taxon>
        <taxon>Insecta</taxon>
        <taxon>Pterygota</taxon>
        <taxon>Neoptera</taxon>
        <taxon>Endopterygota</taxon>
        <taxon>Lepidoptera</taxon>
        <taxon>Glossata</taxon>
        <taxon>Ditrysia</taxon>
        <taxon>Papilionoidea</taxon>
        <taxon>Nymphalidae</taxon>
        <taxon>Satyrinae</taxon>
        <taxon>Satyrini</taxon>
        <taxon>Parargina</taxon>
        <taxon>Pararge</taxon>
    </lineage>
</organism>
<dbReference type="Proteomes" id="UP000838756">
    <property type="component" value="Unassembled WGS sequence"/>
</dbReference>
<name>A0A8S4QW25_9NEOP</name>
<accession>A0A8S4QW25</accession>
<dbReference type="OrthoDB" id="428734at2759"/>
<keyword evidence="2" id="KW-1185">Reference proteome</keyword>
<dbReference type="EMBL" id="CAKXAJ010020384">
    <property type="protein sequence ID" value="CAH2221734.1"/>
    <property type="molecule type" value="Genomic_DNA"/>
</dbReference>
<feature type="non-terminal residue" evidence="1">
    <location>
        <position position="1"/>
    </location>
</feature>